<dbReference type="SUPFAM" id="SSF54171">
    <property type="entry name" value="DNA-binding domain"/>
    <property type="match status" value="1"/>
</dbReference>
<dbReference type="PRINTS" id="PR00367">
    <property type="entry name" value="ETHRSPELEMNT"/>
</dbReference>
<dbReference type="InterPro" id="IPR045277">
    <property type="entry name" value="DRE1A-I"/>
</dbReference>
<reference evidence="10" key="1">
    <citation type="submission" date="2022-04" db="EMBL/GenBank/DDBJ databases">
        <title>Carnegiea gigantea Genome sequencing and assembly v2.</title>
        <authorList>
            <person name="Copetti D."/>
            <person name="Sanderson M.J."/>
            <person name="Burquez A."/>
            <person name="Wojciechowski M.F."/>
        </authorList>
    </citation>
    <scope>NUCLEOTIDE SEQUENCE</scope>
    <source>
        <strain evidence="10">SGP5-SGP5p</strain>
        <tissue evidence="10">Aerial part</tissue>
    </source>
</reference>
<evidence type="ECO:0000313" key="11">
    <source>
        <dbReference type="Proteomes" id="UP001153076"/>
    </source>
</evidence>
<keyword evidence="11" id="KW-1185">Reference proteome</keyword>
<name>A0A9Q1KVD5_9CARY</name>
<dbReference type="PANTHER" id="PTHR31839:SF85">
    <property type="entry name" value="AP2_ERF DOMAIN-CONTAINING PROTEIN"/>
    <property type="match status" value="1"/>
</dbReference>
<dbReference type="AlphaFoldDB" id="A0A9Q1KVD5"/>
<dbReference type="InterPro" id="IPR001471">
    <property type="entry name" value="AP2/ERF_dom"/>
</dbReference>
<evidence type="ECO:0000256" key="4">
    <source>
        <dbReference type="ARBA" id="ARBA00023159"/>
    </source>
</evidence>
<evidence type="ECO:0000256" key="6">
    <source>
        <dbReference type="ARBA" id="ARBA00023242"/>
    </source>
</evidence>
<feature type="compositionally biased region" description="Basic and acidic residues" evidence="8">
    <location>
        <begin position="7"/>
        <end position="17"/>
    </location>
</feature>
<dbReference type="PROSITE" id="PS51032">
    <property type="entry name" value="AP2_ERF"/>
    <property type="match status" value="1"/>
</dbReference>
<feature type="region of interest" description="Disordered" evidence="8">
    <location>
        <begin position="1"/>
        <end position="77"/>
    </location>
</feature>
<evidence type="ECO:0000256" key="7">
    <source>
        <dbReference type="ARBA" id="ARBA00024343"/>
    </source>
</evidence>
<dbReference type="FunFam" id="3.30.730.10:FF:000001">
    <property type="entry name" value="Ethylene-responsive transcription factor 2"/>
    <property type="match status" value="1"/>
</dbReference>
<evidence type="ECO:0000256" key="2">
    <source>
        <dbReference type="ARBA" id="ARBA00023015"/>
    </source>
</evidence>
<dbReference type="GO" id="GO:0003700">
    <property type="term" value="F:DNA-binding transcription factor activity"/>
    <property type="evidence" value="ECO:0007669"/>
    <property type="project" value="InterPro"/>
</dbReference>
<dbReference type="Pfam" id="PF00847">
    <property type="entry name" value="AP2"/>
    <property type="match status" value="1"/>
</dbReference>
<dbReference type="Gene3D" id="3.30.730.10">
    <property type="entry name" value="AP2/ERF domain"/>
    <property type="match status" value="1"/>
</dbReference>
<organism evidence="10 11">
    <name type="scientific">Carnegiea gigantea</name>
    <dbReference type="NCBI Taxonomy" id="171969"/>
    <lineage>
        <taxon>Eukaryota</taxon>
        <taxon>Viridiplantae</taxon>
        <taxon>Streptophyta</taxon>
        <taxon>Embryophyta</taxon>
        <taxon>Tracheophyta</taxon>
        <taxon>Spermatophyta</taxon>
        <taxon>Magnoliopsida</taxon>
        <taxon>eudicotyledons</taxon>
        <taxon>Gunneridae</taxon>
        <taxon>Pentapetalae</taxon>
        <taxon>Caryophyllales</taxon>
        <taxon>Cactineae</taxon>
        <taxon>Cactaceae</taxon>
        <taxon>Cactoideae</taxon>
        <taxon>Echinocereeae</taxon>
        <taxon>Carnegiea</taxon>
    </lineage>
</organism>
<accession>A0A9Q1KVD5</accession>
<feature type="domain" description="AP2/ERF" evidence="9">
    <location>
        <begin position="69"/>
        <end position="125"/>
    </location>
</feature>
<keyword evidence="6" id="KW-0539">Nucleus</keyword>
<feature type="compositionally biased region" description="Low complexity" evidence="8">
    <location>
        <begin position="42"/>
        <end position="64"/>
    </location>
</feature>
<dbReference type="GO" id="GO:0003677">
    <property type="term" value="F:DNA binding"/>
    <property type="evidence" value="ECO:0007669"/>
    <property type="project" value="UniProtKB-KW"/>
</dbReference>
<sequence>MNSDKSIPTDHFKEDQTHQASQLPLSVSIPHIIDNPLPKPPSSVAAGASSSSSSSSSLSSSPTSGKHPVYRGIRSRGGKWVSEIREPRKTTRIWLGTYPTPEMAAAAYDAAALALRGTEATLNFPEDVVCYPVPASSSPADIRRAAAAAASMREAKERRAEEVGKDQGSRVAAEDDQEEFMDLEAFFDMPNLLVDMAGAMMVSPPRMTSAPTDHDSSDDDAGGAAGSLWSYD</sequence>
<dbReference type="GO" id="GO:0005634">
    <property type="term" value="C:nucleus"/>
    <property type="evidence" value="ECO:0007669"/>
    <property type="project" value="UniProtKB-SubCell"/>
</dbReference>
<evidence type="ECO:0000313" key="10">
    <source>
        <dbReference type="EMBL" id="KAJ8449312.1"/>
    </source>
</evidence>
<keyword evidence="2" id="KW-0805">Transcription regulation</keyword>
<evidence type="ECO:0000256" key="8">
    <source>
        <dbReference type="SAM" id="MobiDB-lite"/>
    </source>
</evidence>
<dbReference type="OrthoDB" id="1932364at2759"/>
<comment type="subcellular location">
    <subcellularLocation>
        <location evidence="1">Nucleus</location>
    </subcellularLocation>
</comment>
<dbReference type="Proteomes" id="UP001153076">
    <property type="component" value="Unassembled WGS sequence"/>
</dbReference>
<feature type="region of interest" description="Disordered" evidence="8">
    <location>
        <begin position="203"/>
        <end position="232"/>
    </location>
</feature>
<keyword evidence="3" id="KW-0238">DNA-binding</keyword>
<keyword evidence="5" id="KW-0804">Transcription</keyword>
<evidence type="ECO:0000259" key="9">
    <source>
        <dbReference type="PROSITE" id="PS51032"/>
    </source>
</evidence>
<evidence type="ECO:0000256" key="5">
    <source>
        <dbReference type="ARBA" id="ARBA00023163"/>
    </source>
</evidence>
<evidence type="ECO:0000256" key="1">
    <source>
        <dbReference type="ARBA" id="ARBA00004123"/>
    </source>
</evidence>
<evidence type="ECO:0000256" key="3">
    <source>
        <dbReference type="ARBA" id="ARBA00023125"/>
    </source>
</evidence>
<proteinExistence type="inferred from homology"/>
<comment type="similarity">
    <text evidence="7">Belongs to the AP2/ERF transcription factor family. ERF subfamily.</text>
</comment>
<comment type="caution">
    <text evidence="10">The sequence shown here is derived from an EMBL/GenBank/DDBJ whole genome shotgun (WGS) entry which is preliminary data.</text>
</comment>
<dbReference type="InterPro" id="IPR016177">
    <property type="entry name" value="DNA-bd_dom_sf"/>
</dbReference>
<dbReference type="InterPro" id="IPR036955">
    <property type="entry name" value="AP2/ERF_dom_sf"/>
</dbReference>
<keyword evidence="4" id="KW-0010">Activator</keyword>
<dbReference type="PANTHER" id="PTHR31839">
    <property type="entry name" value="DEHYDRATION-RESPONSIVE ELEMENT-BINDING PROTEIN 1D"/>
    <property type="match status" value="1"/>
</dbReference>
<protein>
    <recommendedName>
        <fullName evidence="9">AP2/ERF domain-containing protein</fullName>
    </recommendedName>
</protein>
<gene>
    <name evidence="10" type="ORF">Cgig2_002444</name>
</gene>
<dbReference type="EMBL" id="JAKOGI010000022">
    <property type="protein sequence ID" value="KAJ8449312.1"/>
    <property type="molecule type" value="Genomic_DNA"/>
</dbReference>
<dbReference type="CDD" id="cd00018">
    <property type="entry name" value="AP2"/>
    <property type="match status" value="1"/>
</dbReference>
<dbReference type="SMART" id="SM00380">
    <property type="entry name" value="AP2"/>
    <property type="match status" value="1"/>
</dbReference>